<dbReference type="EMBL" id="JASBWR010000039">
    <property type="protein sequence ID" value="KAJ9104802.1"/>
    <property type="molecule type" value="Genomic_DNA"/>
</dbReference>
<evidence type="ECO:0000313" key="2">
    <source>
        <dbReference type="Proteomes" id="UP001241377"/>
    </source>
</evidence>
<sequence>MSSLAIEQSIDQKFAPQSKRGQGESEAFLSVLKERRTYYQISKNAAIPDSRVEEIVKYAIKHVPSSFNGQTTRALILFNEDHDEFWNSTAHVRDMLPAEQMEKTQQKLDSFKAGHGTILFFDDEAVIRQQQEAFKLYADNFPIWANQSNGMAQYVVWTALEKEGFGASLQVCAVNPDDVFGCRLTKSATKHYNPLVDSVVQTKWKVPVTWKLLAQMPFGVPTGEPGPKDYRSLEERVMVAGKKD</sequence>
<accession>A0ACC2W136</accession>
<reference evidence="1" key="1">
    <citation type="submission" date="2023-04" db="EMBL/GenBank/DDBJ databases">
        <title>Draft Genome sequencing of Naganishia species isolated from polar environments using Oxford Nanopore Technology.</title>
        <authorList>
            <person name="Leo P."/>
            <person name="Venkateswaran K."/>
        </authorList>
    </citation>
    <scope>NUCLEOTIDE SEQUENCE</scope>
    <source>
        <strain evidence="1">MNA-CCFEE 5261</strain>
    </source>
</reference>
<organism evidence="1 2">
    <name type="scientific">Naganishia cerealis</name>
    <dbReference type="NCBI Taxonomy" id="610337"/>
    <lineage>
        <taxon>Eukaryota</taxon>
        <taxon>Fungi</taxon>
        <taxon>Dikarya</taxon>
        <taxon>Basidiomycota</taxon>
        <taxon>Agaricomycotina</taxon>
        <taxon>Tremellomycetes</taxon>
        <taxon>Filobasidiales</taxon>
        <taxon>Filobasidiaceae</taxon>
        <taxon>Naganishia</taxon>
    </lineage>
</organism>
<evidence type="ECO:0000313" key="1">
    <source>
        <dbReference type="EMBL" id="KAJ9104802.1"/>
    </source>
</evidence>
<comment type="caution">
    <text evidence="1">The sequence shown here is derived from an EMBL/GenBank/DDBJ whole genome shotgun (WGS) entry which is preliminary data.</text>
</comment>
<name>A0ACC2W136_9TREE</name>
<protein>
    <submittedName>
        <fullName evidence="1">Uncharacterized protein</fullName>
    </submittedName>
</protein>
<proteinExistence type="predicted"/>
<dbReference type="Proteomes" id="UP001241377">
    <property type="component" value="Unassembled WGS sequence"/>
</dbReference>
<keyword evidence="2" id="KW-1185">Reference proteome</keyword>
<gene>
    <name evidence="1" type="ORF">QFC19_003943</name>
</gene>